<feature type="transmembrane region" description="Helical" evidence="11">
    <location>
        <begin position="310"/>
        <end position="331"/>
    </location>
</feature>
<dbReference type="Proteomes" id="UP000659388">
    <property type="component" value="Unassembled WGS sequence"/>
</dbReference>
<evidence type="ECO:0000256" key="11">
    <source>
        <dbReference type="SAM" id="Phobius"/>
    </source>
</evidence>
<feature type="domain" description="ABC transporter" evidence="12">
    <location>
        <begin position="488"/>
        <end position="724"/>
    </location>
</feature>
<dbReference type="Pfam" id="PF00664">
    <property type="entry name" value="ABC_membrane"/>
    <property type="match status" value="1"/>
</dbReference>
<dbReference type="SUPFAM" id="SSF90123">
    <property type="entry name" value="ABC transporter transmembrane region"/>
    <property type="match status" value="1"/>
</dbReference>
<evidence type="ECO:0000259" key="14">
    <source>
        <dbReference type="PROSITE" id="PS50990"/>
    </source>
</evidence>
<keyword evidence="9 11" id="KW-0472">Membrane</keyword>
<keyword evidence="5" id="KW-0547">Nucleotide-binding</keyword>
<dbReference type="GO" id="GO:0015031">
    <property type="term" value="P:protein transport"/>
    <property type="evidence" value="ECO:0007669"/>
    <property type="project" value="UniProtKB-KW"/>
</dbReference>
<protein>
    <submittedName>
        <fullName evidence="15">Peptidase domain-containing ABC transporter</fullName>
    </submittedName>
</protein>
<dbReference type="SUPFAM" id="SSF52540">
    <property type="entry name" value="P-loop containing nucleoside triphosphate hydrolases"/>
    <property type="match status" value="1"/>
</dbReference>
<keyword evidence="3" id="KW-1003">Cell membrane</keyword>
<evidence type="ECO:0000313" key="16">
    <source>
        <dbReference type="Proteomes" id="UP000659388"/>
    </source>
</evidence>
<dbReference type="Gene3D" id="3.90.70.10">
    <property type="entry name" value="Cysteine proteinases"/>
    <property type="match status" value="1"/>
</dbReference>
<dbReference type="GO" id="GO:0016887">
    <property type="term" value="F:ATP hydrolysis activity"/>
    <property type="evidence" value="ECO:0007669"/>
    <property type="project" value="InterPro"/>
</dbReference>
<dbReference type="InterPro" id="IPR003439">
    <property type="entry name" value="ABC_transporter-like_ATP-bd"/>
</dbReference>
<dbReference type="InterPro" id="IPR039421">
    <property type="entry name" value="Type_1_exporter"/>
</dbReference>
<dbReference type="SMART" id="SM00382">
    <property type="entry name" value="AAA"/>
    <property type="match status" value="1"/>
</dbReference>
<evidence type="ECO:0000256" key="2">
    <source>
        <dbReference type="ARBA" id="ARBA00022448"/>
    </source>
</evidence>
<evidence type="ECO:0000259" key="12">
    <source>
        <dbReference type="PROSITE" id="PS50893"/>
    </source>
</evidence>
<keyword evidence="4 11" id="KW-0812">Transmembrane</keyword>
<evidence type="ECO:0000256" key="9">
    <source>
        <dbReference type="ARBA" id="ARBA00023136"/>
    </source>
</evidence>
<evidence type="ECO:0000256" key="10">
    <source>
        <dbReference type="ARBA" id="ARBA00043264"/>
    </source>
</evidence>
<dbReference type="Gene3D" id="1.20.1560.10">
    <property type="entry name" value="ABC transporter type 1, transmembrane domain"/>
    <property type="match status" value="1"/>
</dbReference>
<feature type="transmembrane region" description="Helical" evidence="11">
    <location>
        <begin position="209"/>
        <end position="229"/>
    </location>
</feature>
<reference evidence="15" key="1">
    <citation type="submission" date="2021-01" db="EMBL/GenBank/DDBJ databases">
        <title>Fulvivirga kasyanovii gen. nov., sp nov., a novel member of the phylum Bacteroidetes isolated from seawater in a mussel farm.</title>
        <authorList>
            <person name="Zhao L.-H."/>
            <person name="Wang Z.-J."/>
        </authorList>
    </citation>
    <scope>NUCLEOTIDE SEQUENCE</scope>
    <source>
        <strain evidence="15">2943</strain>
    </source>
</reference>
<dbReference type="PANTHER" id="PTHR24221">
    <property type="entry name" value="ATP-BINDING CASSETTE SUB-FAMILY B"/>
    <property type="match status" value="1"/>
</dbReference>
<feature type="domain" description="ABC transmembrane type-1" evidence="13">
    <location>
        <begin position="174"/>
        <end position="455"/>
    </location>
</feature>
<keyword evidence="7" id="KW-0653">Protein transport</keyword>
<evidence type="ECO:0000256" key="6">
    <source>
        <dbReference type="ARBA" id="ARBA00022840"/>
    </source>
</evidence>
<dbReference type="GO" id="GO:0008233">
    <property type="term" value="F:peptidase activity"/>
    <property type="evidence" value="ECO:0007669"/>
    <property type="project" value="InterPro"/>
</dbReference>
<dbReference type="AlphaFoldDB" id="A0A937K0Z7"/>
<dbReference type="GO" id="GO:0043213">
    <property type="term" value="P:bacteriocin transport"/>
    <property type="evidence" value="ECO:0007669"/>
    <property type="project" value="UniProtKB-KW"/>
</dbReference>
<dbReference type="GO" id="GO:0005886">
    <property type="term" value="C:plasma membrane"/>
    <property type="evidence" value="ECO:0007669"/>
    <property type="project" value="UniProtKB-SubCell"/>
</dbReference>
<evidence type="ECO:0000256" key="3">
    <source>
        <dbReference type="ARBA" id="ARBA00022475"/>
    </source>
</evidence>
<dbReference type="InterPro" id="IPR003593">
    <property type="entry name" value="AAA+_ATPase"/>
</dbReference>
<evidence type="ECO:0000256" key="1">
    <source>
        <dbReference type="ARBA" id="ARBA00004651"/>
    </source>
</evidence>
<evidence type="ECO:0000256" key="5">
    <source>
        <dbReference type="ARBA" id="ARBA00022741"/>
    </source>
</evidence>
<dbReference type="FunFam" id="3.40.50.300:FF:000221">
    <property type="entry name" value="Multidrug ABC transporter ATP-binding protein"/>
    <property type="match status" value="1"/>
</dbReference>
<dbReference type="GO" id="GO:0006508">
    <property type="term" value="P:proteolysis"/>
    <property type="evidence" value="ECO:0007669"/>
    <property type="project" value="InterPro"/>
</dbReference>
<evidence type="ECO:0000256" key="4">
    <source>
        <dbReference type="ARBA" id="ARBA00022692"/>
    </source>
</evidence>
<dbReference type="EMBL" id="JAESIY010000010">
    <property type="protein sequence ID" value="MBL3658104.1"/>
    <property type="molecule type" value="Genomic_DNA"/>
</dbReference>
<evidence type="ECO:0000259" key="13">
    <source>
        <dbReference type="PROSITE" id="PS50929"/>
    </source>
</evidence>
<evidence type="ECO:0000256" key="8">
    <source>
        <dbReference type="ARBA" id="ARBA00022989"/>
    </source>
</evidence>
<dbReference type="GO" id="GO:0140359">
    <property type="term" value="F:ABC-type transporter activity"/>
    <property type="evidence" value="ECO:0007669"/>
    <property type="project" value="InterPro"/>
</dbReference>
<sequence length="728" mass="83874">MKKRRFFPFIKQAGMMECGTTCLAMIFKYYGYYDIKSFLAGKAEVSAQGIDLFTLSELAEGFGFETDGYELEYKYLQEIHLPCIAHYEGNHFVVVYRSSDKYVWISDPAIGKYKLTKSEFNAKWNGVVLVLNPTDNIFKYNELTELVEAERIKQKSIVREVYLPSLLSSKKLIIQILLGTFILQFLGLVLPFFTQAIIDHVLVNKNVKLLYAILVGLVLVFFAQIFTTYGRNMLLVQLKATFERKFFSKFFDHLIKLNQIYFDNHKKEDFINRFQENLKIRKALNPSVLEGLLDLVFIFFYLIILVSYHWLLGLIASIFILLYVLYAVFFFPKLKNLENKVFAENVKTIGQVMDTLLGIQTVRLLGIEKLKFWKWKNQYTKALNKVLETERQYITLNTILNAIFFTSRTSIYWLGAYFAFMNEISIGQYIAFITIYTMVMNSLSRITQISFLFTELTVTFDKLNDVFIQEVADYSLENKKGLKSADLLSVKNVYFKYRSNQENYILKGVNVDIEHGEFVGIVGRNGSGKSTLIKLISRLYDHYTGEITINGQNIKNIARNELVRKMGVIPQEVFLFDGTIKDNIKYGNFEATDQQVIEAAKKADLHDFVKQQYLGYNLKVGENGTGLSGGQKLKVAFARLFVANPDIIILDEASSALDVETEMKIMSNIKTYFKGKTIISIAHRLNTLRGADRIIVLDHGVVVENGSHEELLENEGVYKKFIDTYINY</sequence>
<feature type="transmembrane region" description="Helical" evidence="11">
    <location>
        <begin position="283"/>
        <end position="304"/>
    </location>
</feature>
<accession>A0A937K0Z7</accession>
<dbReference type="InterPro" id="IPR005074">
    <property type="entry name" value="Peptidase_C39"/>
</dbReference>
<keyword evidence="16" id="KW-1185">Reference proteome</keyword>
<dbReference type="Pfam" id="PF03412">
    <property type="entry name" value="Peptidase_C39"/>
    <property type="match status" value="1"/>
</dbReference>
<keyword evidence="8 11" id="KW-1133">Transmembrane helix</keyword>
<keyword evidence="6" id="KW-0067">ATP-binding</keyword>
<dbReference type="InterPro" id="IPR011527">
    <property type="entry name" value="ABC1_TM_dom"/>
</dbReference>
<keyword evidence="10" id="KW-0080">Bacteriocin transport</keyword>
<comment type="caution">
    <text evidence="15">The sequence shown here is derived from an EMBL/GenBank/DDBJ whole genome shotgun (WGS) entry which is preliminary data.</text>
</comment>
<organism evidence="15 16">
    <name type="scientific">Fulvivirga sediminis</name>
    <dbReference type="NCBI Taxonomy" id="2803949"/>
    <lineage>
        <taxon>Bacteria</taxon>
        <taxon>Pseudomonadati</taxon>
        <taxon>Bacteroidota</taxon>
        <taxon>Cytophagia</taxon>
        <taxon>Cytophagales</taxon>
        <taxon>Fulvivirgaceae</taxon>
        <taxon>Fulvivirga</taxon>
    </lineage>
</organism>
<dbReference type="PANTHER" id="PTHR24221:SF654">
    <property type="entry name" value="ATP-BINDING CASSETTE SUB-FAMILY B MEMBER 6"/>
    <property type="match status" value="1"/>
</dbReference>
<evidence type="ECO:0000256" key="7">
    <source>
        <dbReference type="ARBA" id="ARBA00022927"/>
    </source>
</evidence>
<gene>
    <name evidence="15" type="ORF">JL102_18275</name>
</gene>
<dbReference type="Gene3D" id="3.40.50.300">
    <property type="entry name" value="P-loop containing nucleotide triphosphate hydrolases"/>
    <property type="match status" value="1"/>
</dbReference>
<dbReference type="InterPro" id="IPR027417">
    <property type="entry name" value="P-loop_NTPase"/>
</dbReference>
<dbReference type="GO" id="GO:0034040">
    <property type="term" value="F:ATPase-coupled lipid transmembrane transporter activity"/>
    <property type="evidence" value="ECO:0007669"/>
    <property type="project" value="TreeGrafter"/>
</dbReference>
<dbReference type="RefSeq" id="WP_202245891.1">
    <property type="nucleotide sequence ID" value="NZ_JAESIY010000010.1"/>
</dbReference>
<feature type="domain" description="Peptidase C39" evidence="14">
    <location>
        <begin position="12"/>
        <end position="131"/>
    </location>
</feature>
<dbReference type="CDD" id="cd18568">
    <property type="entry name" value="ABC_6TM_HetC_like"/>
    <property type="match status" value="1"/>
</dbReference>
<evidence type="ECO:0000313" key="15">
    <source>
        <dbReference type="EMBL" id="MBL3658104.1"/>
    </source>
</evidence>
<dbReference type="InterPro" id="IPR036640">
    <property type="entry name" value="ABC1_TM_sf"/>
</dbReference>
<comment type="subcellular location">
    <subcellularLocation>
        <location evidence="1">Cell membrane</location>
        <topology evidence="1">Multi-pass membrane protein</topology>
    </subcellularLocation>
</comment>
<dbReference type="Pfam" id="PF00005">
    <property type="entry name" value="ABC_tran"/>
    <property type="match status" value="1"/>
</dbReference>
<proteinExistence type="predicted"/>
<name>A0A937K0Z7_9BACT</name>
<dbReference type="GO" id="GO:0005524">
    <property type="term" value="F:ATP binding"/>
    <property type="evidence" value="ECO:0007669"/>
    <property type="project" value="UniProtKB-KW"/>
</dbReference>
<keyword evidence="2" id="KW-0813">Transport</keyword>
<dbReference type="PROSITE" id="PS50929">
    <property type="entry name" value="ABC_TM1F"/>
    <property type="match status" value="1"/>
</dbReference>
<dbReference type="PROSITE" id="PS50893">
    <property type="entry name" value="ABC_TRANSPORTER_2"/>
    <property type="match status" value="1"/>
</dbReference>
<dbReference type="PROSITE" id="PS50990">
    <property type="entry name" value="PEPTIDASE_C39"/>
    <property type="match status" value="1"/>
</dbReference>
<feature type="transmembrane region" description="Helical" evidence="11">
    <location>
        <begin position="172"/>
        <end position="197"/>
    </location>
</feature>